<evidence type="ECO:0000256" key="5">
    <source>
        <dbReference type="ARBA" id="ARBA00023237"/>
    </source>
</evidence>
<evidence type="ECO:0000259" key="6">
    <source>
        <dbReference type="Pfam" id="PF07980"/>
    </source>
</evidence>
<comment type="similarity">
    <text evidence="2">Belongs to the SusD family.</text>
</comment>
<keyword evidence="3" id="KW-0732">Signal</keyword>
<dbReference type="Gene3D" id="1.25.40.390">
    <property type="match status" value="1"/>
</dbReference>
<gene>
    <name evidence="8" type="ORF">GKD66_15015</name>
</gene>
<dbReference type="Pfam" id="PF14322">
    <property type="entry name" value="SusD-like_3"/>
    <property type="match status" value="1"/>
</dbReference>
<dbReference type="EMBL" id="WKMC01000011">
    <property type="protein sequence ID" value="MRZ51512.1"/>
    <property type="molecule type" value="Genomic_DNA"/>
</dbReference>
<dbReference type="InterPro" id="IPR012944">
    <property type="entry name" value="SusD_RagB_dom"/>
</dbReference>
<dbReference type="AlphaFoldDB" id="A0A7K0HN30"/>
<evidence type="ECO:0000256" key="4">
    <source>
        <dbReference type="ARBA" id="ARBA00023136"/>
    </source>
</evidence>
<dbReference type="CDD" id="cd08977">
    <property type="entry name" value="SusD"/>
    <property type="match status" value="1"/>
</dbReference>
<keyword evidence="4" id="KW-0472">Membrane</keyword>
<reference evidence="8 9" key="1">
    <citation type="journal article" date="2019" name="Nat. Med.">
        <title>A library of human gut bacterial isolates paired with longitudinal multiomics data enables mechanistic microbiome research.</title>
        <authorList>
            <person name="Poyet M."/>
            <person name="Groussin M."/>
            <person name="Gibbons S.M."/>
            <person name="Avila-Pacheco J."/>
            <person name="Jiang X."/>
            <person name="Kearney S.M."/>
            <person name="Perrotta A.R."/>
            <person name="Berdy B."/>
            <person name="Zhao S."/>
            <person name="Lieberman T.D."/>
            <person name="Swanson P.K."/>
            <person name="Smith M."/>
            <person name="Roesemann S."/>
            <person name="Alexander J.E."/>
            <person name="Rich S.A."/>
            <person name="Livny J."/>
            <person name="Vlamakis H."/>
            <person name="Clish C."/>
            <person name="Bullock K."/>
            <person name="Deik A."/>
            <person name="Scott J."/>
            <person name="Pierce K.A."/>
            <person name="Xavier R.J."/>
            <person name="Alm E.J."/>
        </authorList>
    </citation>
    <scope>NUCLEOTIDE SEQUENCE [LARGE SCALE GENOMIC DNA]</scope>
    <source>
        <strain evidence="8 9">BIOML-A32</strain>
    </source>
</reference>
<protein>
    <submittedName>
        <fullName evidence="8">RagB/SusD family nutrient uptake outer membrane protein</fullName>
    </submittedName>
</protein>
<dbReference type="InterPro" id="IPR033985">
    <property type="entry name" value="SusD-like_N"/>
</dbReference>
<evidence type="ECO:0000313" key="9">
    <source>
        <dbReference type="Proteomes" id="UP000441358"/>
    </source>
</evidence>
<keyword evidence="5" id="KW-0998">Cell outer membrane</keyword>
<name>A0A7K0HN30_PARDI</name>
<dbReference type="Proteomes" id="UP000441358">
    <property type="component" value="Unassembled WGS sequence"/>
</dbReference>
<dbReference type="PROSITE" id="PS51257">
    <property type="entry name" value="PROKAR_LIPOPROTEIN"/>
    <property type="match status" value="1"/>
</dbReference>
<sequence length="513" mass="59304">MKNSIKYILPICALFFASCEDFLKEEPKSFLSPDNFYQTMDDINAGLNAVYRAPYDRYSANWASPCWFEWGTDIEEITDKSTWAHHNEIARLPSTFNASSTIPEDFWKYTYNHLKDDNNLLKALPNVPISGEEKKLIEGQARALRAFLYFDAVRVYNGVPLLLESSTDLEFLKTVSRATPESIYEAIITDLEYAKEVLPDRWNNASDWGRITSGGAAAMLAKVYLTMAGYPLKQTDKLEKARVLLEEFVEKKTYGAHYRLLPEYSQLFDEATGPGDEGVWIINFTRGTFGQGSQWHTEFAPLELYYAQGFGLTYGGGWSNGLPTDRFYNSYDQEKDKRFKYTYWSSTAEIPDEFDAIVPKDENGNPQHIAFYRPHIKKFREKMPNDNSQGSGLDHSIIRYADVLLMYAEVLNELGNSKCYEYINMVRERAGLEPLQTMSKDAFREHLMLERAWELCFEGDRKFDLLRWGVYCTRTPEWNPQVKGNIQEGKHEFWPIPKSQRDVNVNLTQNPGW</sequence>
<proteinExistence type="inferred from homology"/>
<evidence type="ECO:0000256" key="1">
    <source>
        <dbReference type="ARBA" id="ARBA00004442"/>
    </source>
</evidence>
<evidence type="ECO:0000259" key="7">
    <source>
        <dbReference type="Pfam" id="PF14322"/>
    </source>
</evidence>
<dbReference type="SUPFAM" id="SSF48452">
    <property type="entry name" value="TPR-like"/>
    <property type="match status" value="1"/>
</dbReference>
<dbReference type="InterPro" id="IPR011990">
    <property type="entry name" value="TPR-like_helical_dom_sf"/>
</dbReference>
<comment type="subcellular location">
    <subcellularLocation>
        <location evidence="1">Cell outer membrane</location>
    </subcellularLocation>
</comment>
<feature type="domain" description="SusD-like N-terminal" evidence="7">
    <location>
        <begin position="69"/>
        <end position="225"/>
    </location>
</feature>
<accession>A0A7K0HN30</accession>
<organism evidence="8 9">
    <name type="scientific">Parabacteroides distasonis</name>
    <dbReference type="NCBI Taxonomy" id="823"/>
    <lineage>
        <taxon>Bacteria</taxon>
        <taxon>Pseudomonadati</taxon>
        <taxon>Bacteroidota</taxon>
        <taxon>Bacteroidia</taxon>
        <taxon>Bacteroidales</taxon>
        <taxon>Tannerellaceae</taxon>
        <taxon>Parabacteroides</taxon>
    </lineage>
</organism>
<dbReference type="RefSeq" id="WP_036633442.1">
    <property type="nucleotide sequence ID" value="NZ_CP103128.1"/>
</dbReference>
<feature type="domain" description="RagB/SusD" evidence="6">
    <location>
        <begin position="305"/>
        <end position="513"/>
    </location>
</feature>
<comment type="caution">
    <text evidence="8">The sequence shown here is derived from an EMBL/GenBank/DDBJ whole genome shotgun (WGS) entry which is preliminary data.</text>
</comment>
<evidence type="ECO:0000313" key="8">
    <source>
        <dbReference type="EMBL" id="MRZ51512.1"/>
    </source>
</evidence>
<dbReference type="GO" id="GO:0009279">
    <property type="term" value="C:cell outer membrane"/>
    <property type="evidence" value="ECO:0007669"/>
    <property type="project" value="UniProtKB-SubCell"/>
</dbReference>
<evidence type="ECO:0000256" key="3">
    <source>
        <dbReference type="ARBA" id="ARBA00022729"/>
    </source>
</evidence>
<evidence type="ECO:0000256" key="2">
    <source>
        <dbReference type="ARBA" id="ARBA00006275"/>
    </source>
</evidence>
<dbReference type="Pfam" id="PF07980">
    <property type="entry name" value="SusD_RagB"/>
    <property type="match status" value="1"/>
</dbReference>